<dbReference type="PANTHER" id="PTHR35011">
    <property type="entry name" value="2,3-DIKETO-L-GULONATE TRAP TRANSPORTER SMALL PERMEASE PROTEIN YIAM"/>
    <property type="match status" value="1"/>
</dbReference>
<evidence type="ECO:0000256" key="3">
    <source>
        <dbReference type="ARBA" id="ARBA00022475"/>
    </source>
</evidence>
<feature type="transmembrane region" description="Helical" evidence="8">
    <location>
        <begin position="49"/>
        <end position="66"/>
    </location>
</feature>
<gene>
    <name evidence="10" type="ORF">METZ01_LOCUS244995</name>
</gene>
<evidence type="ECO:0000256" key="1">
    <source>
        <dbReference type="ARBA" id="ARBA00004429"/>
    </source>
</evidence>
<accession>A0A382I0B8</accession>
<evidence type="ECO:0000256" key="6">
    <source>
        <dbReference type="ARBA" id="ARBA00022989"/>
    </source>
</evidence>
<evidence type="ECO:0000256" key="2">
    <source>
        <dbReference type="ARBA" id="ARBA00022448"/>
    </source>
</evidence>
<evidence type="ECO:0000256" key="4">
    <source>
        <dbReference type="ARBA" id="ARBA00022519"/>
    </source>
</evidence>
<feature type="domain" description="Tripartite ATP-independent periplasmic transporters DctQ component" evidence="9">
    <location>
        <begin position="23"/>
        <end position="150"/>
    </location>
</feature>
<keyword evidence="4" id="KW-0997">Cell inner membrane</keyword>
<dbReference type="Pfam" id="PF04290">
    <property type="entry name" value="DctQ"/>
    <property type="match status" value="1"/>
</dbReference>
<reference evidence="10" key="1">
    <citation type="submission" date="2018-05" db="EMBL/GenBank/DDBJ databases">
        <authorList>
            <person name="Lanie J.A."/>
            <person name="Ng W.-L."/>
            <person name="Kazmierczak K.M."/>
            <person name="Andrzejewski T.M."/>
            <person name="Davidsen T.M."/>
            <person name="Wayne K.J."/>
            <person name="Tettelin H."/>
            <person name="Glass J.I."/>
            <person name="Rusch D."/>
            <person name="Podicherti R."/>
            <person name="Tsui H.-C.T."/>
            <person name="Winkler M.E."/>
        </authorList>
    </citation>
    <scope>NUCLEOTIDE SEQUENCE</scope>
</reference>
<protein>
    <recommendedName>
        <fullName evidence="9">Tripartite ATP-independent periplasmic transporters DctQ component domain-containing protein</fullName>
    </recommendedName>
</protein>
<dbReference type="InterPro" id="IPR055348">
    <property type="entry name" value="DctQ"/>
</dbReference>
<keyword evidence="7 8" id="KW-0472">Membrane</keyword>
<dbReference type="GO" id="GO:0022857">
    <property type="term" value="F:transmembrane transporter activity"/>
    <property type="evidence" value="ECO:0007669"/>
    <property type="project" value="TreeGrafter"/>
</dbReference>
<dbReference type="AlphaFoldDB" id="A0A382I0B8"/>
<dbReference type="InterPro" id="IPR007387">
    <property type="entry name" value="TRAP_DctQ"/>
</dbReference>
<dbReference type="EMBL" id="UINC01063963">
    <property type="protein sequence ID" value="SVB92141.1"/>
    <property type="molecule type" value="Genomic_DNA"/>
</dbReference>
<dbReference type="PANTHER" id="PTHR35011:SF2">
    <property type="entry name" value="2,3-DIKETO-L-GULONATE TRAP TRANSPORTER SMALL PERMEASE PROTEIN YIAM"/>
    <property type="match status" value="1"/>
</dbReference>
<feature type="transmembrane region" description="Helical" evidence="8">
    <location>
        <begin position="127"/>
        <end position="144"/>
    </location>
</feature>
<feature type="transmembrane region" description="Helical" evidence="8">
    <location>
        <begin position="12"/>
        <end position="37"/>
    </location>
</feature>
<evidence type="ECO:0000256" key="8">
    <source>
        <dbReference type="SAM" id="Phobius"/>
    </source>
</evidence>
<comment type="subcellular location">
    <subcellularLocation>
        <location evidence="1">Cell inner membrane</location>
        <topology evidence="1">Multi-pass membrane protein</topology>
    </subcellularLocation>
</comment>
<evidence type="ECO:0000313" key="10">
    <source>
        <dbReference type="EMBL" id="SVB92141.1"/>
    </source>
</evidence>
<keyword evidence="6 8" id="KW-1133">Transmembrane helix</keyword>
<organism evidence="10">
    <name type="scientific">marine metagenome</name>
    <dbReference type="NCBI Taxonomy" id="408172"/>
    <lineage>
        <taxon>unclassified sequences</taxon>
        <taxon>metagenomes</taxon>
        <taxon>ecological metagenomes</taxon>
    </lineage>
</organism>
<name>A0A382I0B8_9ZZZZ</name>
<evidence type="ECO:0000256" key="5">
    <source>
        <dbReference type="ARBA" id="ARBA00022692"/>
    </source>
</evidence>
<sequence>MKLLKYIFKNPLEFLLCIILVSLVIISFAQVISRYVLHVSLSWSEESCRFLLMWLGMLSAAYGFKVKSHFSLSFIKNKFSIRFQRLVTLVTTGLMSVFLVIFIFFAIEITLTGVGRLGPGTQLSYAVPYSSTIVGGILMLYYLLRSFYKDYFLEKNKNKTI</sequence>
<keyword evidence="3" id="KW-1003">Cell membrane</keyword>
<dbReference type="GO" id="GO:0005886">
    <property type="term" value="C:plasma membrane"/>
    <property type="evidence" value="ECO:0007669"/>
    <property type="project" value="UniProtKB-SubCell"/>
</dbReference>
<evidence type="ECO:0000256" key="7">
    <source>
        <dbReference type="ARBA" id="ARBA00023136"/>
    </source>
</evidence>
<proteinExistence type="predicted"/>
<dbReference type="GO" id="GO:0015740">
    <property type="term" value="P:C4-dicarboxylate transport"/>
    <property type="evidence" value="ECO:0007669"/>
    <property type="project" value="TreeGrafter"/>
</dbReference>
<keyword evidence="5 8" id="KW-0812">Transmembrane</keyword>
<feature type="transmembrane region" description="Helical" evidence="8">
    <location>
        <begin position="86"/>
        <end position="107"/>
    </location>
</feature>
<keyword evidence="2" id="KW-0813">Transport</keyword>
<evidence type="ECO:0000259" key="9">
    <source>
        <dbReference type="Pfam" id="PF04290"/>
    </source>
</evidence>